<keyword evidence="4 7" id="KW-1133">Transmembrane helix</keyword>
<feature type="region of interest" description="Disordered" evidence="6">
    <location>
        <begin position="1"/>
        <end position="26"/>
    </location>
</feature>
<reference evidence="9" key="1">
    <citation type="submission" date="2016-03" db="EMBL/GenBank/DDBJ databases">
        <authorList>
            <person name="Devillers Hugo."/>
        </authorList>
    </citation>
    <scope>NUCLEOTIDE SEQUENCE [LARGE SCALE GENOMIC DNA]</scope>
</reference>
<feature type="transmembrane region" description="Helical" evidence="7">
    <location>
        <begin position="429"/>
        <end position="450"/>
    </location>
</feature>
<evidence type="ECO:0000256" key="3">
    <source>
        <dbReference type="ARBA" id="ARBA00022692"/>
    </source>
</evidence>
<dbReference type="GO" id="GO:0033229">
    <property type="term" value="F:cysteine transmembrane transporter activity"/>
    <property type="evidence" value="ECO:0007669"/>
    <property type="project" value="TreeGrafter"/>
</dbReference>
<sequence>MSSETSSVERSNSTLPVKGTAQESVQSSGTIDAIGKVINSRDADVTLQFLREHDSQVPPITPEQERKLSRKVIWIILPMVMFINTIIYADKIAMSFAAIFTFFDDTGLTKNKYNNANTLFYVGFVLGQGNLYFLQKRPVGQVMTIITFLWCLIMFLHCAIYNPSGVYAIRFFLGFCEAIGVPALNITMNQFLTAEEKAATAPIFFASCMGVTVPVGFIAYGTLQITTSSIPTWKIFSILIGSLSFLVSLMVLILYPNNPTDAKFLNTEEKVWVIRRVQNSTQSSIEQKRFKKSQFREAIRDPITWLFAFFFLLQQLTNNLPYQQNMLFHSMGGISNLDTTLVSVASGCYDVLCAILASGWLHYHKNTTAFSVVFWTLPSFVGSIGSLTLSWDKKIALLAMICLATPFGIPWIMMFSWNITSCSGYTKKLTRSAIVMLFHSIGNIISPQMWQQKDAPRYRPAWLVQTICSFFIAPILALVIRHILKKRNDERIAASKSEELGFVEQDGEKLKVNMAMLDLTDLENKYFIYPL</sequence>
<proteinExistence type="predicted"/>
<evidence type="ECO:0000313" key="9">
    <source>
        <dbReference type="Proteomes" id="UP000191144"/>
    </source>
</evidence>
<dbReference type="SUPFAM" id="SSF103473">
    <property type="entry name" value="MFS general substrate transporter"/>
    <property type="match status" value="1"/>
</dbReference>
<dbReference type="AlphaFoldDB" id="A0A1G4IL44"/>
<feature type="transmembrane region" description="Helical" evidence="7">
    <location>
        <begin position="369"/>
        <end position="389"/>
    </location>
</feature>
<keyword evidence="5 7" id="KW-0472">Membrane</keyword>
<accession>A0A1G4IL44</accession>
<dbReference type="OrthoDB" id="3639251at2759"/>
<dbReference type="Gene3D" id="1.20.1250.20">
    <property type="entry name" value="MFS general substrate transporter like domains"/>
    <property type="match status" value="1"/>
</dbReference>
<feature type="transmembrane region" description="Helical" evidence="7">
    <location>
        <begin position="72"/>
        <end position="103"/>
    </location>
</feature>
<organism evidence="8 9">
    <name type="scientific">Lachancea meyersii CBS 8951</name>
    <dbReference type="NCBI Taxonomy" id="1266667"/>
    <lineage>
        <taxon>Eukaryota</taxon>
        <taxon>Fungi</taxon>
        <taxon>Dikarya</taxon>
        <taxon>Ascomycota</taxon>
        <taxon>Saccharomycotina</taxon>
        <taxon>Saccharomycetes</taxon>
        <taxon>Saccharomycetales</taxon>
        <taxon>Saccharomycetaceae</taxon>
        <taxon>Lachancea</taxon>
    </lineage>
</organism>
<dbReference type="PANTHER" id="PTHR43791">
    <property type="entry name" value="PERMEASE-RELATED"/>
    <property type="match status" value="1"/>
</dbReference>
<dbReference type="InterPro" id="IPR011701">
    <property type="entry name" value="MFS"/>
</dbReference>
<feature type="transmembrane region" description="Helical" evidence="7">
    <location>
        <begin position="168"/>
        <end position="187"/>
    </location>
</feature>
<dbReference type="Pfam" id="PF07690">
    <property type="entry name" value="MFS_1"/>
    <property type="match status" value="1"/>
</dbReference>
<feature type="transmembrane region" description="Helical" evidence="7">
    <location>
        <begin position="142"/>
        <end position="162"/>
    </location>
</feature>
<feature type="transmembrane region" description="Helical" evidence="7">
    <location>
        <begin position="337"/>
        <end position="357"/>
    </location>
</feature>
<feature type="compositionally biased region" description="Low complexity" evidence="6">
    <location>
        <begin position="1"/>
        <end position="14"/>
    </location>
</feature>
<feature type="transmembrane region" description="Helical" evidence="7">
    <location>
        <begin position="462"/>
        <end position="484"/>
    </location>
</feature>
<evidence type="ECO:0000256" key="5">
    <source>
        <dbReference type="ARBA" id="ARBA00023136"/>
    </source>
</evidence>
<evidence type="ECO:0000256" key="2">
    <source>
        <dbReference type="ARBA" id="ARBA00022448"/>
    </source>
</evidence>
<dbReference type="PANTHER" id="PTHR43791:SF63">
    <property type="entry name" value="HIGH AFFINITY CYSTEINE TRANSPORTER"/>
    <property type="match status" value="1"/>
</dbReference>
<feature type="transmembrane region" description="Helical" evidence="7">
    <location>
        <begin position="235"/>
        <end position="255"/>
    </location>
</feature>
<feature type="transmembrane region" description="Helical" evidence="7">
    <location>
        <begin position="395"/>
        <end position="417"/>
    </location>
</feature>
<evidence type="ECO:0000313" key="8">
    <source>
        <dbReference type="EMBL" id="SCU77260.1"/>
    </source>
</evidence>
<dbReference type="Proteomes" id="UP000191144">
    <property type="component" value="Chromosome A"/>
</dbReference>
<dbReference type="GO" id="GO:0016020">
    <property type="term" value="C:membrane"/>
    <property type="evidence" value="ECO:0007669"/>
    <property type="project" value="UniProtKB-SubCell"/>
</dbReference>
<feature type="transmembrane region" description="Helical" evidence="7">
    <location>
        <begin position="199"/>
        <end position="223"/>
    </location>
</feature>
<gene>
    <name evidence="8" type="ORF">LAME_0A00364G</name>
</gene>
<keyword evidence="2" id="KW-0813">Transport</keyword>
<evidence type="ECO:0000256" key="1">
    <source>
        <dbReference type="ARBA" id="ARBA00004141"/>
    </source>
</evidence>
<evidence type="ECO:0000256" key="6">
    <source>
        <dbReference type="SAM" id="MobiDB-lite"/>
    </source>
</evidence>
<comment type="subcellular location">
    <subcellularLocation>
        <location evidence="1">Membrane</location>
        <topology evidence="1">Multi-pass membrane protein</topology>
    </subcellularLocation>
</comment>
<dbReference type="InterPro" id="IPR036259">
    <property type="entry name" value="MFS_trans_sf"/>
</dbReference>
<keyword evidence="9" id="KW-1185">Reference proteome</keyword>
<protein>
    <submittedName>
        <fullName evidence="8">LAME_0A00364g1_1</fullName>
    </submittedName>
</protein>
<name>A0A1G4IL44_9SACH</name>
<dbReference type="EMBL" id="LT598483">
    <property type="protein sequence ID" value="SCU77260.1"/>
    <property type="molecule type" value="Genomic_DNA"/>
</dbReference>
<evidence type="ECO:0000256" key="7">
    <source>
        <dbReference type="SAM" id="Phobius"/>
    </source>
</evidence>
<evidence type="ECO:0000256" key="4">
    <source>
        <dbReference type="ARBA" id="ARBA00022989"/>
    </source>
</evidence>
<keyword evidence="3 7" id="KW-0812">Transmembrane</keyword>